<keyword evidence="2" id="KW-1185">Reference proteome</keyword>
<reference evidence="1 2" key="1">
    <citation type="submission" date="2021-05" db="EMBL/GenBank/DDBJ databases">
        <title>Roseococcus sp. XZZS9, whole genome shotgun sequencing project.</title>
        <authorList>
            <person name="Zhao G."/>
            <person name="Shen L."/>
        </authorList>
    </citation>
    <scope>NUCLEOTIDE SEQUENCE [LARGE SCALE GENOMIC DNA]</scope>
    <source>
        <strain evidence="1 2">XZZS9</strain>
    </source>
</reference>
<organism evidence="1 2">
    <name type="scientific">Roseococcus pinisoli</name>
    <dbReference type="NCBI Taxonomy" id="2835040"/>
    <lineage>
        <taxon>Bacteria</taxon>
        <taxon>Pseudomonadati</taxon>
        <taxon>Pseudomonadota</taxon>
        <taxon>Alphaproteobacteria</taxon>
        <taxon>Acetobacterales</taxon>
        <taxon>Roseomonadaceae</taxon>
        <taxon>Roseococcus</taxon>
    </lineage>
</organism>
<accession>A0ABS5QCE7</accession>
<dbReference type="EMBL" id="JAHCDA010000002">
    <property type="protein sequence ID" value="MBS7811209.1"/>
    <property type="molecule type" value="Genomic_DNA"/>
</dbReference>
<dbReference type="InterPro" id="IPR016181">
    <property type="entry name" value="Acyl_CoA_acyltransferase"/>
</dbReference>
<dbReference type="SUPFAM" id="SSF55729">
    <property type="entry name" value="Acyl-CoA N-acyltransferases (Nat)"/>
    <property type="match status" value="1"/>
</dbReference>
<gene>
    <name evidence="1" type="ORF">KHU32_09690</name>
</gene>
<comment type="caution">
    <text evidence="1">The sequence shown here is derived from an EMBL/GenBank/DDBJ whole genome shotgun (WGS) entry which is preliminary data.</text>
</comment>
<dbReference type="Gene3D" id="3.40.630.30">
    <property type="match status" value="1"/>
</dbReference>
<dbReference type="Proteomes" id="UP000766336">
    <property type="component" value="Unassembled WGS sequence"/>
</dbReference>
<evidence type="ECO:0000313" key="2">
    <source>
        <dbReference type="Proteomes" id="UP000766336"/>
    </source>
</evidence>
<name>A0ABS5QCE7_9PROT</name>
<evidence type="ECO:0000313" key="1">
    <source>
        <dbReference type="EMBL" id="MBS7811209.1"/>
    </source>
</evidence>
<sequence length="148" mass="16568">MTLVFAATPEEAALVTAWMVERIPHMGGGDFGPAVVAGVVRDGELAAGVAFHDWQEAARTLQVSIAGEGAWATRGVFRALFHYAFATAGAEKLWCHMRHDRPDVLKFNKRLGFRREATLRHHLGRGVHAVVASMMRNEWRKSPWYWEA</sequence>
<dbReference type="RefSeq" id="WP_213669898.1">
    <property type="nucleotide sequence ID" value="NZ_JAHCDA010000002.1"/>
</dbReference>
<proteinExistence type="predicted"/>
<protein>
    <submittedName>
        <fullName evidence="1">GNAT family N-acetyltransferase</fullName>
    </submittedName>
</protein>